<reference evidence="9 10" key="1">
    <citation type="submission" date="2016-09" db="EMBL/GenBank/DDBJ databases">
        <title>Rhizobium oryziradicis sp. nov., isolated from the root of rice.</title>
        <authorList>
            <person name="Zhao J."/>
            <person name="Zhang X."/>
        </authorList>
    </citation>
    <scope>NUCLEOTIDE SEQUENCE [LARGE SCALE GENOMIC DNA]</scope>
    <source>
        <strain evidence="9 10">N19</strain>
    </source>
</reference>
<evidence type="ECO:0000256" key="2">
    <source>
        <dbReference type="ARBA" id="ARBA00022475"/>
    </source>
</evidence>
<evidence type="ECO:0000313" key="9">
    <source>
        <dbReference type="EMBL" id="OLP42636.1"/>
    </source>
</evidence>
<protein>
    <recommendedName>
        <fullName evidence="8">Phosphatidic acid phosphatase type 2/haloperoxidase domain-containing protein</fullName>
    </recommendedName>
</protein>
<dbReference type="SMART" id="SM00014">
    <property type="entry name" value="acidPPc"/>
    <property type="match status" value="1"/>
</dbReference>
<keyword evidence="3 7" id="KW-0812">Transmembrane</keyword>
<dbReference type="Pfam" id="PF01569">
    <property type="entry name" value="PAP2"/>
    <property type="match status" value="1"/>
</dbReference>
<accession>A0A1Q8ZL68</accession>
<evidence type="ECO:0000259" key="8">
    <source>
        <dbReference type="SMART" id="SM00014"/>
    </source>
</evidence>
<comment type="subcellular location">
    <subcellularLocation>
        <location evidence="1">Cell membrane</location>
        <topology evidence="1">Multi-pass membrane protein</topology>
    </subcellularLocation>
</comment>
<evidence type="ECO:0000313" key="10">
    <source>
        <dbReference type="Proteomes" id="UP000186894"/>
    </source>
</evidence>
<proteinExistence type="predicted"/>
<evidence type="ECO:0000256" key="5">
    <source>
        <dbReference type="ARBA" id="ARBA00022989"/>
    </source>
</evidence>
<evidence type="ECO:0000256" key="4">
    <source>
        <dbReference type="ARBA" id="ARBA00022801"/>
    </source>
</evidence>
<evidence type="ECO:0000256" key="3">
    <source>
        <dbReference type="ARBA" id="ARBA00022692"/>
    </source>
</evidence>
<dbReference type="AlphaFoldDB" id="A0A1Q8ZL68"/>
<dbReference type="InterPro" id="IPR000326">
    <property type="entry name" value="PAP2/HPO"/>
</dbReference>
<organism evidence="9 10">
    <name type="scientific">Rhizobium oryziradicis</name>
    <dbReference type="NCBI Taxonomy" id="1867956"/>
    <lineage>
        <taxon>Bacteria</taxon>
        <taxon>Pseudomonadati</taxon>
        <taxon>Pseudomonadota</taxon>
        <taxon>Alphaproteobacteria</taxon>
        <taxon>Hyphomicrobiales</taxon>
        <taxon>Rhizobiaceae</taxon>
        <taxon>Rhizobium/Agrobacterium group</taxon>
        <taxon>Rhizobium</taxon>
    </lineage>
</organism>
<feature type="domain" description="Phosphatidic acid phosphatase type 2/haloperoxidase" evidence="8">
    <location>
        <begin position="104"/>
        <end position="217"/>
    </location>
</feature>
<name>A0A1Q8ZL68_9HYPH</name>
<keyword evidence="6 7" id="KW-0472">Membrane</keyword>
<evidence type="ECO:0000256" key="6">
    <source>
        <dbReference type="ARBA" id="ARBA00023136"/>
    </source>
</evidence>
<dbReference type="PANTHER" id="PTHR14969">
    <property type="entry name" value="SPHINGOSINE-1-PHOSPHATE PHOSPHOHYDROLASE"/>
    <property type="match status" value="1"/>
</dbReference>
<dbReference type="GO" id="GO:0016787">
    <property type="term" value="F:hydrolase activity"/>
    <property type="evidence" value="ECO:0007669"/>
    <property type="project" value="UniProtKB-KW"/>
</dbReference>
<keyword evidence="5 7" id="KW-1133">Transmembrane helix</keyword>
<dbReference type="Gene3D" id="1.20.144.10">
    <property type="entry name" value="Phosphatidic acid phosphatase type 2/haloperoxidase"/>
    <property type="match status" value="1"/>
</dbReference>
<dbReference type="EMBL" id="MKIM01000031">
    <property type="protein sequence ID" value="OLP42636.1"/>
    <property type="molecule type" value="Genomic_DNA"/>
</dbReference>
<keyword evidence="2" id="KW-1003">Cell membrane</keyword>
<gene>
    <name evidence="9" type="ORF">BJF95_00410</name>
</gene>
<dbReference type="RefSeq" id="WP_075641329.1">
    <property type="nucleotide sequence ID" value="NZ_MKIM01000031.1"/>
</dbReference>
<dbReference type="PANTHER" id="PTHR14969:SF62">
    <property type="entry name" value="DECAPRENYLPHOSPHORYL-5-PHOSPHORIBOSE PHOSPHATASE RV3807C-RELATED"/>
    <property type="match status" value="1"/>
</dbReference>
<evidence type="ECO:0000256" key="1">
    <source>
        <dbReference type="ARBA" id="ARBA00004651"/>
    </source>
</evidence>
<keyword evidence="10" id="KW-1185">Reference proteome</keyword>
<keyword evidence="4" id="KW-0378">Hydrolase</keyword>
<evidence type="ECO:0000256" key="7">
    <source>
        <dbReference type="SAM" id="Phobius"/>
    </source>
</evidence>
<dbReference type="Proteomes" id="UP000186894">
    <property type="component" value="Unassembled WGS sequence"/>
</dbReference>
<feature type="transmembrane region" description="Helical" evidence="7">
    <location>
        <begin position="98"/>
        <end position="122"/>
    </location>
</feature>
<sequence length="277" mass="30028">MNAIFARFRKRARCRLLMQQKIDSQILALISLIPLAALVFDAASGHAGRLANPILLALAATFTRFGEADWCLVISLVLVLEASAVSHLAKTLRHRCHALFVTSIGVYAFLTIALSGLCANLLKRAIGRARPNSFLGAGPFDFSPFSSNARFESFPSGHATTIGAFCMIAALLVPKYRLPFAITALWLGMTRVMVGAHYPSDVIAGLCFGAGFAWIMARLFARYGLVFRTDEQGRPVLRQRLQKLAPAAPKDAMTGVDGGQPNRERVAPARCPLTELA</sequence>
<comment type="caution">
    <text evidence="9">The sequence shown here is derived from an EMBL/GenBank/DDBJ whole genome shotgun (WGS) entry which is preliminary data.</text>
</comment>
<dbReference type="GO" id="GO:0005886">
    <property type="term" value="C:plasma membrane"/>
    <property type="evidence" value="ECO:0007669"/>
    <property type="project" value="UniProtKB-SubCell"/>
</dbReference>
<dbReference type="InterPro" id="IPR036938">
    <property type="entry name" value="PAP2/HPO_sf"/>
</dbReference>
<dbReference type="SUPFAM" id="SSF48317">
    <property type="entry name" value="Acid phosphatase/Vanadium-dependent haloperoxidase"/>
    <property type="match status" value="1"/>
</dbReference>
<feature type="transmembrane region" description="Helical" evidence="7">
    <location>
        <begin position="202"/>
        <end position="221"/>
    </location>
</feature>
<dbReference type="STRING" id="1867956.BJF95_00410"/>